<dbReference type="InterPro" id="IPR004840">
    <property type="entry name" value="Amino_acid_permease_CS"/>
</dbReference>
<evidence type="ECO:0000259" key="8">
    <source>
        <dbReference type="Pfam" id="PF00324"/>
    </source>
</evidence>
<dbReference type="FunCoup" id="A0A409WQW2">
    <property type="interactions" value="73"/>
</dbReference>
<feature type="transmembrane region" description="Helical" evidence="7">
    <location>
        <begin position="108"/>
        <end position="129"/>
    </location>
</feature>
<dbReference type="Gene3D" id="1.20.1740.10">
    <property type="entry name" value="Amino acid/polyamine transporter I"/>
    <property type="match status" value="1"/>
</dbReference>
<feature type="transmembrane region" description="Helical" evidence="7">
    <location>
        <begin position="397"/>
        <end position="420"/>
    </location>
</feature>
<keyword evidence="5 7" id="KW-1133">Transmembrane helix</keyword>
<evidence type="ECO:0000256" key="2">
    <source>
        <dbReference type="ARBA" id="ARBA00022448"/>
    </source>
</evidence>
<accession>A0A409WQW2</accession>
<feature type="transmembrane region" description="Helical" evidence="7">
    <location>
        <begin position="184"/>
        <end position="202"/>
    </location>
</feature>
<dbReference type="Pfam" id="PF00324">
    <property type="entry name" value="AA_permease"/>
    <property type="match status" value="1"/>
</dbReference>
<evidence type="ECO:0000256" key="3">
    <source>
        <dbReference type="ARBA" id="ARBA00022692"/>
    </source>
</evidence>
<dbReference type="PIRSF" id="PIRSF006060">
    <property type="entry name" value="AA_transporter"/>
    <property type="match status" value="1"/>
</dbReference>
<evidence type="ECO:0000256" key="6">
    <source>
        <dbReference type="ARBA" id="ARBA00023136"/>
    </source>
</evidence>
<dbReference type="InParanoid" id="A0A409WQW2"/>
<dbReference type="FunFam" id="1.20.1740.10:FF:000001">
    <property type="entry name" value="Amino acid permease"/>
    <property type="match status" value="1"/>
</dbReference>
<keyword evidence="6 7" id="KW-0472">Membrane</keyword>
<feature type="transmembrane region" description="Helical" evidence="7">
    <location>
        <begin position="154"/>
        <end position="172"/>
    </location>
</feature>
<proteinExistence type="predicted"/>
<dbReference type="OrthoDB" id="3900342at2759"/>
<evidence type="ECO:0000313" key="10">
    <source>
        <dbReference type="Proteomes" id="UP000284706"/>
    </source>
</evidence>
<feature type="transmembrane region" description="Helical" evidence="7">
    <location>
        <begin position="50"/>
        <end position="69"/>
    </location>
</feature>
<keyword evidence="10" id="KW-1185">Reference proteome</keyword>
<dbReference type="EMBL" id="NHYE01004922">
    <property type="protein sequence ID" value="PPQ80904.1"/>
    <property type="molecule type" value="Genomic_DNA"/>
</dbReference>
<feature type="transmembrane region" description="Helical" evidence="7">
    <location>
        <begin position="307"/>
        <end position="333"/>
    </location>
</feature>
<evidence type="ECO:0000313" key="9">
    <source>
        <dbReference type="EMBL" id="PPQ80904.1"/>
    </source>
</evidence>
<evidence type="ECO:0000256" key="7">
    <source>
        <dbReference type="SAM" id="Phobius"/>
    </source>
</evidence>
<gene>
    <name evidence="9" type="ORF">CVT26_015066</name>
</gene>
<comment type="caution">
    <text evidence="9">The sequence shown here is derived from an EMBL/GenBank/DDBJ whole genome shotgun (WGS) entry which is preliminary data.</text>
</comment>
<reference evidence="9 10" key="1">
    <citation type="journal article" date="2018" name="Evol. Lett.">
        <title>Horizontal gene cluster transfer increased hallucinogenic mushroom diversity.</title>
        <authorList>
            <person name="Reynolds H.T."/>
            <person name="Vijayakumar V."/>
            <person name="Gluck-Thaler E."/>
            <person name="Korotkin H.B."/>
            <person name="Matheny P.B."/>
            <person name="Slot J.C."/>
        </authorList>
    </citation>
    <scope>NUCLEOTIDE SEQUENCE [LARGE SCALE GENOMIC DNA]</scope>
    <source>
        <strain evidence="9 10">SRW20</strain>
    </source>
</reference>
<dbReference type="STRING" id="231916.A0A409WQW2"/>
<keyword evidence="3 7" id="KW-0812">Transmembrane</keyword>
<sequence length="583" mass="64312">MSTSSPTKPFEPQPLAINYGTVQQSSQTPDTITRAPGGLKRGLSARQVQMIAIAGTIGTGLFLGTGRSLAQGGPASMLICYSLIGFIVYITLLLLGEMATQYPVAGSFNAYSTRFFSPAYGFALAWNYWFNDAVSVASDLTAAQLVLQFWSVKHPWIVSIVFWIFLVSVNALQVRGYGELEYWLSSLKVVTVVAFIVTGLLVDVGVNSEHRYIGFDNWRIPGAPFVGGFGGFARVFVTASFAFGGTESLGITAGETKNPSRNMPRVVNLVFWRIMIFYILTVFMIGLNVPWDYPNLSNRSTTTSPFTIVFVAAGSSAAASFMNTVILTSVLSAGNHALFAGTRVLYGLSVTDPPQAPKIFCWTSSAGTPIPALLMTSSVSALCFLSSFIGSGELWGWLQNIVGVSNQIAWLSIGLSSWRFRKAWIKQGRSIQELKFRASWTWPWGPYFVVISVAFLILVQGWSSIFPEFSAVDFISFYIELPIMLVMSGAWIAFRSRRQQTASAIDPDAVDDENQSPDRETRMRIANHPLLSRFHDLVDISSVDLYKDEYVEPGDGGSMSEDLMRKRLDGRWGVLWKIFYLLV</sequence>
<keyword evidence="4" id="KW-0029">Amino-acid transport</keyword>
<evidence type="ECO:0000256" key="5">
    <source>
        <dbReference type="ARBA" id="ARBA00022989"/>
    </source>
</evidence>
<feature type="transmembrane region" description="Helical" evidence="7">
    <location>
        <begin position="266"/>
        <end position="287"/>
    </location>
</feature>
<keyword evidence="2" id="KW-0813">Transport</keyword>
<dbReference type="GO" id="GO:0016020">
    <property type="term" value="C:membrane"/>
    <property type="evidence" value="ECO:0007669"/>
    <property type="project" value="UniProtKB-SubCell"/>
</dbReference>
<feature type="transmembrane region" description="Helical" evidence="7">
    <location>
        <begin position="75"/>
        <end position="96"/>
    </location>
</feature>
<dbReference type="AlphaFoldDB" id="A0A409WQW2"/>
<feature type="transmembrane region" description="Helical" evidence="7">
    <location>
        <begin position="441"/>
        <end position="462"/>
    </location>
</feature>
<dbReference type="PROSITE" id="PS00218">
    <property type="entry name" value="AMINO_ACID_PERMEASE_1"/>
    <property type="match status" value="1"/>
</dbReference>
<dbReference type="GO" id="GO:0015171">
    <property type="term" value="F:amino acid transmembrane transporter activity"/>
    <property type="evidence" value="ECO:0007669"/>
    <property type="project" value="TreeGrafter"/>
</dbReference>
<feature type="transmembrane region" description="Helical" evidence="7">
    <location>
        <begin position="222"/>
        <end position="245"/>
    </location>
</feature>
<name>A0A409WQW2_9AGAR</name>
<comment type="subcellular location">
    <subcellularLocation>
        <location evidence="1">Membrane</location>
        <topology evidence="1">Multi-pass membrane protein</topology>
    </subcellularLocation>
</comment>
<evidence type="ECO:0000256" key="4">
    <source>
        <dbReference type="ARBA" id="ARBA00022970"/>
    </source>
</evidence>
<feature type="domain" description="Amino acid permease/ SLC12A" evidence="8">
    <location>
        <begin position="48"/>
        <end position="500"/>
    </location>
</feature>
<protein>
    <recommendedName>
        <fullName evidence="8">Amino acid permease/ SLC12A domain-containing protein</fullName>
    </recommendedName>
</protein>
<organism evidence="9 10">
    <name type="scientific">Gymnopilus dilepis</name>
    <dbReference type="NCBI Taxonomy" id="231916"/>
    <lineage>
        <taxon>Eukaryota</taxon>
        <taxon>Fungi</taxon>
        <taxon>Dikarya</taxon>
        <taxon>Basidiomycota</taxon>
        <taxon>Agaricomycotina</taxon>
        <taxon>Agaricomycetes</taxon>
        <taxon>Agaricomycetidae</taxon>
        <taxon>Agaricales</taxon>
        <taxon>Agaricineae</taxon>
        <taxon>Hymenogastraceae</taxon>
        <taxon>Gymnopilus</taxon>
    </lineage>
</organism>
<feature type="transmembrane region" description="Helical" evidence="7">
    <location>
        <begin position="474"/>
        <end position="494"/>
    </location>
</feature>
<dbReference type="Proteomes" id="UP000284706">
    <property type="component" value="Unassembled WGS sequence"/>
</dbReference>
<dbReference type="InterPro" id="IPR050524">
    <property type="entry name" value="APC_YAT"/>
</dbReference>
<dbReference type="PANTHER" id="PTHR43341">
    <property type="entry name" value="AMINO ACID PERMEASE"/>
    <property type="match status" value="1"/>
</dbReference>
<feature type="transmembrane region" description="Helical" evidence="7">
    <location>
        <begin position="372"/>
        <end position="391"/>
    </location>
</feature>
<dbReference type="PANTHER" id="PTHR43341:SF3">
    <property type="entry name" value="AMINO-ACID PERMEASE PB1C11.02-RELATED"/>
    <property type="match status" value="1"/>
</dbReference>
<dbReference type="InterPro" id="IPR004841">
    <property type="entry name" value="AA-permease/SLC12A_dom"/>
</dbReference>
<evidence type="ECO:0000256" key="1">
    <source>
        <dbReference type="ARBA" id="ARBA00004141"/>
    </source>
</evidence>